<dbReference type="Gene3D" id="3.30.70.330">
    <property type="match status" value="1"/>
</dbReference>
<evidence type="ECO:0000259" key="3">
    <source>
        <dbReference type="PROSITE" id="PS50102"/>
    </source>
</evidence>
<dbReference type="PROSITE" id="PS50102">
    <property type="entry name" value="RRM"/>
    <property type="match status" value="1"/>
</dbReference>
<gene>
    <name evidence="4" type="ORF">PHYBLDRAFT_111068</name>
</gene>
<dbReference type="VEuPathDB" id="FungiDB:PHYBLDRAFT_111068"/>
<dbReference type="InParanoid" id="A0A162NLW5"/>
<dbReference type="SUPFAM" id="SSF54928">
    <property type="entry name" value="RNA-binding domain, RBD"/>
    <property type="match status" value="1"/>
</dbReference>
<dbReference type="Pfam" id="PF00076">
    <property type="entry name" value="RRM_1"/>
    <property type="match status" value="1"/>
</dbReference>
<proteinExistence type="predicted"/>
<dbReference type="OrthoDB" id="6159137at2759"/>
<dbReference type="AlphaFoldDB" id="A0A162NLW5"/>
<keyword evidence="5" id="KW-1185">Reference proteome</keyword>
<evidence type="ECO:0000256" key="2">
    <source>
        <dbReference type="PROSITE-ProRule" id="PRU00176"/>
    </source>
</evidence>
<evidence type="ECO:0000256" key="1">
    <source>
        <dbReference type="ARBA" id="ARBA00022884"/>
    </source>
</evidence>
<evidence type="ECO:0000313" key="5">
    <source>
        <dbReference type="Proteomes" id="UP000077315"/>
    </source>
</evidence>
<dbReference type="PANTHER" id="PTHR48027">
    <property type="entry name" value="HETEROGENEOUS NUCLEAR RIBONUCLEOPROTEIN 87F-RELATED"/>
    <property type="match status" value="1"/>
</dbReference>
<dbReference type="GO" id="GO:0003723">
    <property type="term" value="F:RNA binding"/>
    <property type="evidence" value="ECO:0007669"/>
    <property type="project" value="UniProtKB-UniRule"/>
</dbReference>
<evidence type="ECO:0000313" key="4">
    <source>
        <dbReference type="EMBL" id="OAD75418.1"/>
    </source>
</evidence>
<feature type="domain" description="RRM" evidence="3">
    <location>
        <begin position="5"/>
        <end position="83"/>
    </location>
</feature>
<dbReference type="InterPro" id="IPR000504">
    <property type="entry name" value="RRM_dom"/>
</dbReference>
<dbReference type="STRING" id="763407.A0A162NLW5"/>
<sequence>MVDYTNLYIKNLDLRINSRGLFDYFAPYGRIISARVMTNKEKKASKGFGFVSFGRAEDAYRALQEMNGKHIISKPIIVAFHAPKKPRS</sequence>
<feature type="non-terminal residue" evidence="4">
    <location>
        <position position="88"/>
    </location>
</feature>
<dbReference type="SMART" id="SM00360">
    <property type="entry name" value="RRM"/>
    <property type="match status" value="1"/>
</dbReference>
<dbReference type="Proteomes" id="UP000077315">
    <property type="component" value="Unassembled WGS sequence"/>
</dbReference>
<protein>
    <recommendedName>
        <fullName evidence="3">RRM domain-containing protein</fullName>
    </recommendedName>
</protein>
<dbReference type="RefSeq" id="XP_018293458.1">
    <property type="nucleotide sequence ID" value="XM_018428193.1"/>
</dbReference>
<dbReference type="InterPro" id="IPR052462">
    <property type="entry name" value="SLIRP/GR-RBP-like"/>
</dbReference>
<dbReference type="InterPro" id="IPR012677">
    <property type="entry name" value="Nucleotide-bd_a/b_plait_sf"/>
</dbReference>
<name>A0A162NLW5_PHYB8</name>
<reference evidence="5" key="1">
    <citation type="submission" date="2015-06" db="EMBL/GenBank/DDBJ databases">
        <title>Expansion of signal transduction pathways in fungi by whole-genome duplication.</title>
        <authorList>
            <consortium name="DOE Joint Genome Institute"/>
            <person name="Corrochano L.M."/>
            <person name="Kuo A."/>
            <person name="Marcet-Houben M."/>
            <person name="Polaino S."/>
            <person name="Salamov A."/>
            <person name="Villalobos J.M."/>
            <person name="Alvarez M.I."/>
            <person name="Avalos J."/>
            <person name="Benito E.P."/>
            <person name="Benoit I."/>
            <person name="Burger G."/>
            <person name="Camino L.P."/>
            <person name="Canovas D."/>
            <person name="Cerda-Olmedo E."/>
            <person name="Cheng J.-F."/>
            <person name="Dominguez A."/>
            <person name="Elias M."/>
            <person name="Eslava A.P."/>
            <person name="Glaser F."/>
            <person name="Grimwood J."/>
            <person name="Gutierrez G."/>
            <person name="Heitman J."/>
            <person name="Henrissat B."/>
            <person name="Iturriaga E.A."/>
            <person name="Lang B.F."/>
            <person name="Lavin J.L."/>
            <person name="Lee S."/>
            <person name="Li W."/>
            <person name="Lindquist E."/>
            <person name="Lopez-Garcia S."/>
            <person name="Luque E.M."/>
            <person name="Marcos A.T."/>
            <person name="Martin J."/>
            <person name="McCluskey K."/>
            <person name="Medina H.R."/>
            <person name="Miralles-Duran A."/>
            <person name="Miyazaki A."/>
            <person name="Munoz-Torres E."/>
            <person name="Oguiza J.A."/>
            <person name="Ohm R."/>
            <person name="Olmedo M."/>
            <person name="Orejas M."/>
            <person name="Ortiz-Castellanos L."/>
            <person name="Pisabarro A.G."/>
            <person name="Rodriguez-Romero J."/>
            <person name="Ruiz-Herrera J."/>
            <person name="Ruiz-Vazquez R."/>
            <person name="Sanz C."/>
            <person name="Schackwitz W."/>
            <person name="Schmutz J."/>
            <person name="Shahriari M."/>
            <person name="Shelest E."/>
            <person name="Silva-Franco F."/>
            <person name="Soanes D."/>
            <person name="Syed K."/>
            <person name="Tagua V.G."/>
            <person name="Talbot N.J."/>
            <person name="Thon M."/>
            <person name="De vries R.P."/>
            <person name="Wiebenga A."/>
            <person name="Yadav J.S."/>
            <person name="Braun E.L."/>
            <person name="Baker S."/>
            <person name="Garre V."/>
            <person name="Horwitz B."/>
            <person name="Torres-Martinez S."/>
            <person name="Idnurm A."/>
            <person name="Herrera-Estrella A."/>
            <person name="Gabaldon T."/>
            <person name="Grigoriev I.V."/>
        </authorList>
    </citation>
    <scope>NUCLEOTIDE SEQUENCE [LARGE SCALE GENOMIC DNA]</scope>
    <source>
        <strain evidence="5">NRRL 1555(-)</strain>
    </source>
</reference>
<keyword evidence="1 2" id="KW-0694">RNA-binding</keyword>
<dbReference type="GeneID" id="28989099"/>
<organism evidence="4 5">
    <name type="scientific">Phycomyces blakesleeanus (strain ATCC 8743b / DSM 1359 / FGSC 10004 / NBRC 33097 / NRRL 1555)</name>
    <dbReference type="NCBI Taxonomy" id="763407"/>
    <lineage>
        <taxon>Eukaryota</taxon>
        <taxon>Fungi</taxon>
        <taxon>Fungi incertae sedis</taxon>
        <taxon>Mucoromycota</taxon>
        <taxon>Mucoromycotina</taxon>
        <taxon>Mucoromycetes</taxon>
        <taxon>Mucorales</taxon>
        <taxon>Phycomycetaceae</taxon>
        <taxon>Phycomyces</taxon>
    </lineage>
</organism>
<accession>A0A162NLW5</accession>
<dbReference type="InterPro" id="IPR035979">
    <property type="entry name" value="RBD_domain_sf"/>
</dbReference>
<dbReference type="EMBL" id="KV440977">
    <property type="protein sequence ID" value="OAD75418.1"/>
    <property type="molecule type" value="Genomic_DNA"/>
</dbReference>